<feature type="compositionally biased region" description="Acidic residues" evidence="1">
    <location>
        <begin position="304"/>
        <end position="316"/>
    </location>
</feature>
<feature type="compositionally biased region" description="Acidic residues" evidence="1">
    <location>
        <begin position="87"/>
        <end position="101"/>
    </location>
</feature>
<dbReference type="EMBL" id="KB932205">
    <property type="protein sequence ID" value="KCV70001.1"/>
    <property type="molecule type" value="Genomic_DNA"/>
</dbReference>
<evidence type="ECO:0000313" key="3">
    <source>
        <dbReference type="Proteomes" id="UP000030693"/>
    </source>
</evidence>
<evidence type="ECO:0000256" key="1">
    <source>
        <dbReference type="SAM" id="MobiDB-lite"/>
    </source>
</evidence>
<gene>
    <name evidence="2" type="ORF">H696_03466</name>
</gene>
<evidence type="ECO:0000313" key="2">
    <source>
        <dbReference type="EMBL" id="KCV70001.1"/>
    </source>
</evidence>
<dbReference type="RefSeq" id="XP_009495607.1">
    <property type="nucleotide sequence ID" value="XM_009497332.1"/>
</dbReference>
<feature type="compositionally biased region" description="Low complexity" evidence="1">
    <location>
        <begin position="264"/>
        <end position="300"/>
    </location>
</feature>
<feature type="compositionally biased region" description="Low complexity" evidence="1">
    <location>
        <begin position="317"/>
        <end position="345"/>
    </location>
</feature>
<feature type="compositionally biased region" description="Basic and acidic residues" evidence="1">
    <location>
        <begin position="490"/>
        <end position="501"/>
    </location>
</feature>
<keyword evidence="3" id="KW-1185">Reference proteome</keyword>
<feature type="region of interest" description="Disordered" evidence="1">
    <location>
        <begin position="490"/>
        <end position="552"/>
    </location>
</feature>
<feature type="compositionally biased region" description="Basic residues" evidence="1">
    <location>
        <begin position="73"/>
        <end position="82"/>
    </location>
</feature>
<dbReference type="Proteomes" id="UP000030693">
    <property type="component" value="Unassembled WGS sequence"/>
</dbReference>
<organism evidence="2">
    <name type="scientific">Fonticula alba</name>
    <name type="common">Slime mold</name>
    <dbReference type="NCBI Taxonomy" id="691883"/>
    <lineage>
        <taxon>Eukaryota</taxon>
        <taxon>Rotosphaerida</taxon>
        <taxon>Fonticulaceae</taxon>
        <taxon>Fonticula</taxon>
    </lineage>
</organism>
<feature type="compositionally biased region" description="Basic and acidic residues" evidence="1">
    <location>
        <begin position="737"/>
        <end position="747"/>
    </location>
</feature>
<accession>A0A058Z7E2</accession>
<name>A0A058Z7E2_FONAL</name>
<feature type="compositionally biased region" description="Low complexity" evidence="1">
    <location>
        <begin position="368"/>
        <end position="379"/>
    </location>
</feature>
<sequence length="899" mass="95304">MSTRRLRSHLASDDSLPPRLEDDVAPSTRRRGRAPVSYLESDSEEDVAPRQAGRRRLAARSRLDDSPPARQPPAKRARRAGRRAFPDSEEDFSASSSEDDEMRPSRSASVFNDLDDLSPPSSPGDQGLGPVSATRRSSRQRHAVDDELARLRAARSQGATLRVAAAPAFSHDDTDDEDGLGVSAAPAGRLRRLSRSALEQEDLQVSESLRQDLLSGGGFSEDEDDLAAEEMINLKAARARLLAASRRRAAAAAALAMPAAPASLIEPAAGPRPGSRAAARAARAARPGADTGAAAAPSPGIDNANDEDEDDFEDVLVSDLGSDSPDPGSTTESLKSTSPSLPTTLAACSGQIEATGAGGPGRPLGTSAPAPGEGPARGRPSLIMQLLHGRGASATPVDGKPLTPPAPSMVRALTQPCSDAETLSPRRRRSRLVLDGDIDQASAGAAPAGAPIAALDYDSTTRPFQLSDVALGPHADPMARTMVVLAGTGRRDARAGSDSDRSAGWWPPSDAEADSDLDDFIEHDTSSEEEHEEEGPAGDDQPGAGPVTSGRVGPFRTIDQYFRHGAGRAPRPRPALLAHFPYIRCLPPPHDTVGLFLFHRLYMALGFREVEDAERGASGDGDADVPSPHLHALRRALGTIRRRADTYRGSLVSSSTWRPDFELALRSFFDFDFVAPGGGAQTRAPIGRGARRALSDGIGAGYMCYACRRPHRGADPVIVRLSDRAVDGMPPGPEDPPPLREDLEGEHASNPGDVGHDGDHSDPLSPDVHDTLAGDLRRAARDALAESGRTLAPAAGPSDDGLPSSEATLFHVRIAADGREAEYLVGRQCAQRSDVYHRLVHLEQRLEHGIKLEVLRHRIDHPSAGRLELLDLISSDAEWLAAGRHQVADTLDAASAFRG</sequence>
<feature type="region of interest" description="Disordered" evidence="1">
    <location>
        <begin position="1"/>
        <end position="151"/>
    </location>
</feature>
<dbReference type="AlphaFoldDB" id="A0A058Z7E2"/>
<evidence type="ECO:0008006" key="4">
    <source>
        <dbReference type="Google" id="ProtNLM"/>
    </source>
</evidence>
<feature type="region of interest" description="Disordered" evidence="1">
    <location>
        <begin position="724"/>
        <end position="770"/>
    </location>
</feature>
<protein>
    <recommendedName>
        <fullName evidence="4">DUF4211 domain-containing protein</fullName>
    </recommendedName>
</protein>
<reference evidence="2" key="1">
    <citation type="submission" date="2013-04" db="EMBL/GenBank/DDBJ databases">
        <title>The Genome Sequence of Fonticula alba ATCC 38817.</title>
        <authorList>
            <consortium name="The Broad Institute Genomics Platform"/>
            <person name="Russ C."/>
            <person name="Cuomo C."/>
            <person name="Burger G."/>
            <person name="Gray M.W."/>
            <person name="Holland P.W.H."/>
            <person name="King N."/>
            <person name="Lang F.B.F."/>
            <person name="Roger A.J."/>
            <person name="Ruiz-Trillo I."/>
            <person name="Brown M."/>
            <person name="Walker B."/>
            <person name="Young S."/>
            <person name="Zeng Q."/>
            <person name="Gargeya S."/>
            <person name="Fitzgerald M."/>
            <person name="Haas B."/>
            <person name="Abouelleil A."/>
            <person name="Allen A.W."/>
            <person name="Alvarado L."/>
            <person name="Arachchi H.M."/>
            <person name="Berlin A.M."/>
            <person name="Chapman S.B."/>
            <person name="Gainer-Dewar J."/>
            <person name="Goldberg J."/>
            <person name="Griggs A."/>
            <person name="Gujja S."/>
            <person name="Hansen M."/>
            <person name="Howarth C."/>
            <person name="Imamovic A."/>
            <person name="Ireland A."/>
            <person name="Larimer J."/>
            <person name="McCowan C."/>
            <person name="Murphy C."/>
            <person name="Pearson M."/>
            <person name="Poon T.W."/>
            <person name="Priest M."/>
            <person name="Roberts A."/>
            <person name="Saif S."/>
            <person name="Shea T."/>
            <person name="Sisk P."/>
            <person name="Sykes S."/>
            <person name="Wortman J."/>
            <person name="Nusbaum C."/>
            <person name="Birren B."/>
        </authorList>
    </citation>
    <scope>NUCLEOTIDE SEQUENCE [LARGE SCALE GENOMIC DNA]</scope>
    <source>
        <strain evidence="2">ATCC 38817</strain>
    </source>
</reference>
<dbReference type="GeneID" id="20528191"/>
<feature type="compositionally biased region" description="Basic and acidic residues" evidence="1">
    <location>
        <begin position="754"/>
        <end position="770"/>
    </location>
</feature>
<proteinExistence type="predicted"/>
<feature type="region of interest" description="Disordered" evidence="1">
    <location>
        <begin position="264"/>
        <end position="379"/>
    </location>
</feature>
<feature type="region of interest" description="Disordered" evidence="1">
    <location>
        <begin position="166"/>
        <end position="190"/>
    </location>
</feature>